<dbReference type="Proteomes" id="UP000221020">
    <property type="component" value="Unassembled WGS sequence"/>
</dbReference>
<protein>
    <submittedName>
        <fullName evidence="3">CPBP family intramembrane metalloprotease domain-containing protein</fullName>
    </submittedName>
</protein>
<proteinExistence type="predicted"/>
<evidence type="ECO:0000256" key="1">
    <source>
        <dbReference type="SAM" id="Phobius"/>
    </source>
</evidence>
<dbReference type="RefSeq" id="WP_097895726.1">
    <property type="nucleotide sequence ID" value="NZ_NVOR01000138.1"/>
</dbReference>
<feature type="transmembrane region" description="Helical" evidence="1">
    <location>
        <begin position="25"/>
        <end position="43"/>
    </location>
</feature>
<dbReference type="PANTHER" id="PTHR39430">
    <property type="entry name" value="MEMBRANE-ASSOCIATED PROTEASE-RELATED"/>
    <property type="match status" value="1"/>
</dbReference>
<dbReference type="GO" id="GO:0080120">
    <property type="term" value="P:CAAX-box protein maturation"/>
    <property type="evidence" value="ECO:0007669"/>
    <property type="project" value="UniProtKB-ARBA"/>
</dbReference>
<dbReference type="GO" id="GO:0008237">
    <property type="term" value="F:metallopeptidase activity"/>
    <property type="evidence" value="ECO:0007669"/>
    <property type="project" value="UniProtKB-KW"/>
</dbReference>
<feature type="transmembrane region" description="Helical" evidence="1">
    <location>
        <begin position="179"/>
        <end position="198"/>
    </location>
</feature>
<feature type="transmembrane region" description="Helical" evidence="1">
    <location>
        <begin position="204"/>
        <end position="221"/>
    </location>
</feature>
<evidence type="ECO:0000259" key="2">
    <source>
        <dbReference type="Pfam" id="PF02517"/>
    </source>
</evidence>
<keyword evidence="3" id="KW-0645">Protease</keyword>
<keyword evidence="1" id="KW-0472">Membrane</keyword>
<evidence type="ECO:0000313" key="3">
    <source>
        <dbReference type="EMBL" id="PED80079.1"/>
    </source>
</evidence>
<name>A0AA91ZR46_9BACI</name>
<comment type="caution">
    <text evidence="3">The sequence shown here is derived from an EMBL/GenBank/DDBJ whole genome shotgun (WGS) entry which is preliminary data.</text>
</comment>
<feature type="transmembrane region" description="Helical" evidence="1">
    <location>
        <begin position="108"/>
        <end position="128"/>
    </location>
</feature>
<keyword evidence="1" id="KW-1133">Transmembrane helix</keyword>
<keyword evidence="3" id="KW-0482">Metalloprotease</keyword>
<dbReference type="AlphaFoldDB" id="A0AA91ZR46"/>
<dbReference type="EMBL" id="NVOR01000138">
    <property type="protein sequence ID" value="PED80079.1"/>
    <property type="molecule type" value="Genomic_DNA"/>
</dbReference>
<reference evidence="3 4" key="1">
    <citation type="submission" date="2017-09" db="EMBL/GenBank/DDBJ databases">
        <title>Large-scale bioinformatics analysis of Bacillus genomes uncovers conserved roles of natural products in bacterial physiology.</title>
        <authorList>
            <consortium name="Agbiome Team Llc"/>
            <person name="Bleich R.M."/>
            <person name="Grubbs K.J."/>
            <person name="Santa Maria K.C."/>
            <person name="Allen S.E."/>
            <person name="Farag S."/>
            <person name="Shank E.A."/>
            <person name="Bowers A."/>
        </authorList>
    </citation>
    <scope>NUCLEOTIDE SEQUENCE [LARGE SCALE GENOMIC DNA]</scope>
    <source>
        <strain evidence="3 4">AFS092012</strain>
    </source>
</reference>
<dbReference type="Pfam" id="PF02517">
    <property type="entry name" value="Rce1-like"/>
    <property type="match status" value="1"/>
</dbReference>
<dbReference type="PANTHER" id="PTHR39430:SF1">
    <property type="entry name" value="PROTEASE"/>
    <property type="match status" value="1"/>
</dbReference>
<accession>A0AA91ZR46</accession>
<organism evidence="3 4">
    <name type="scientific">Bacillus pseudomycoides</name>
    <dbReference type="NCBI Taxonomy" id="64104"/>
    <lineage>
        <taxon>Bacteria</taxon>
        <taxon>Bacillati</taxon>
        <taxon>Bacillota</taxon>
        <taxon>Bacilli</taxon>
        <taxon>Bacillales</taxon>
        <taxon>Bacillaceae</taxon>
        <taxon>Bacillus</taxon>
        <taxon>Bacillus cereus group</taxon>
    </lineage>
</organism>
<feature type="transmembrane region" description="Helical" evidence="1">
    <location>
        <begin position="148"/>
        <end position="167"/>
    </location>
</feature>
<sequence>MESLWMFKNKVGKNNNKFIDKIPNWIYFLLCGVGIMVLFYGTQATVSILLQPIQNLIPETSSAYRFVGVMRTFIGIWLLLLVYVYIFKNPISSIGFTRDRSYRVMANIFSGVAIGLFINFVGIYIYALMFNVQIGFTEQISNFNVYPYVLLCFVTYLIQGGAEELVFRGFLTKWLVKKYNLLFVFLFTSILFSLMHSLGGFKPIFLTYALCLGFLLFLVAVDSNSIYKSMVVHGVYNASETLFKFNDDSMGKEHLFYANANMEAYQDKAYLIISAIALVFCVYYLIKLHKKNPKWYFMRNVDISN</sequence>
<dbReference type="InterPro" id="IPR003675">
    <property type="entry name" value="Rce1/LyrA-like_dom"/>
</dbReference>
<feature type="transmembrane region" description="Helical" evidence="1">
    <location>
        <begin position="269"/>
        <end position="286"/>
    </location>
</feature>
<feature type="domain" description="CAAX prenyl protease 2/Lysostaphin resistance protein A-like" evidence="2">
    <location>
        <begin position="149"/>
        <end position="238"/>
    </location>
</feature>
<dbReference type="GO" id="GO:0004175">
    <property type="term" value="F:endopeptidase activity"/>
    <property type="evidence" value="ECO:0007669"/>
    <property type="project" value="UniProtKB-ARBA"/>
</dbReference>
<gene>
    <name evidence="3" type="ORF">CON65_24620</name>
</gene>
<keyword evidence="3" id="KW-0378">Hydrolase</keyword>
<feature type="transmembrane region" description="Helical" evidence="1">
    <location>
        <begin position="63"/>
        <end position="87"/>
    </location>
</feature>
<evidence type="ECO:0000313" key="4">
    <source>
        <dbReference type="Proteomes" id="UP000221020"/>
    </source>
</evidence>
<keyword evidence="1" id="KW-0812">Transmembrane</keyword>